<sequence>MSIFLDTNILLYACMEQDAEKMRIAVALLSQSDCHISVQSLNEMTNTLRRKTKLSLDDIGELVSDIRSLTTVHDLTTGVYARGWAIVCRYGLQTYDSMILACAIENGLETVLSEDMHDGLSVFDMTTIRNPFAPVCG</sequence>
<dbReference type="Gene3D" id="3.40.50.1010">
    <property type="entry name" value="5'-nuclease"/>
    <property type="match status" value="1"/>
</dbReference>
<dbReference type="RefSeq" id="WP_062495386.1">
    <property type="nucleotide sequence ID" value="NZ_LHZB01000110.1"/>
</dbReference>
<evidence type="ECO:0000313" key="3">
    <source>
        <dbReference type="Proteomes" id="UP000075573"/>
    </source>
</evidence>
<reference evidence="2 3" key="1">
    <citation type="submission" date="2015-06" db="EMBL/GenBank/DDBJ databases">
        <title>Improved classification and identification of acetic acid bacteria using matrix-assisted laser desorption/ionization time-of-flight mass spectrometry; Gluconobacter nephelii and Gluconobacter uchimurae are later heterotypic synonyms of Gluconobacter japonicus and Gluconobacter oxydans, respectively.</title>
        <authorList>
            <person name="Li L."/>
            <person name="Cleenwerck I."/>
            <person name="De Vuyst L."/>
            <person name="Vandamme P."/>
        </authorList>
    </citation>
    <scope>NUCLEOTIDE SEQUENCE [LARGE SCALE GENOMIC DNA]</scope>
    <source>
        <strain evidence="2 3">LMG 1764</strain>
    </source>
</reference>
<comment type="caution">
    <text evidence="2">The sequence shown here is derived from an EMBL/GenBank/DDBJ whole genome shotgun (WGS) entry which is preliminary data.</text>
</comment>
<dbReference type="Pfam" id="PF01850">
    <property type="entry name" value="PIN"/>
    <property type="match status" value="1"/>
</dbReference>
<accession>A0A149QVL5</accession>
<feature type="domain" description="PIN" evidence="1">
    <location>
        <begin position="3"/>
        <end position="115"/>
    </location>
</feature>
<proteinExistence type="predicted"/>
<protein>
    <recommendedName>
        <fullName evidence="1">PIN domain-containing protein</fullName>
    </recommendedName>
</protein>
<organism evidence="2 3">
    <name type="scientific">Gluconobacter potus</name>
    <dbReference type="NCBI Taxonomy" id="2724927"/>
    <lineage>
        <taxon>Bacteria</taxon>
        <taxon>Pseudomonadati</taxon>
        <taxon>Pseudomonadota</taxon>
        <taxon>Alphaproteobacteria</taxon>
        <taxon>Acetobacterales</taxon>
        <taxon>Acetobacteraceae</taxon>
        <taxon>Gluconobacter</taxon>
    </lineage>
</organism>
<dbReference type="InterPro" id="IPR029060">
    <property type="entry name" value="PIN-like_dom_sf"/>
</dbReference>
<dbReference type="InterPro" id="IPR002716">
    <property type="entry name" value="PIN_dom"/>
</dbReference>
<dbReference type="AlphaFoldDB" id="A0A149QVL5"/>
<dbReference type="SUPFAM" id="SSF88723">
    <property type="entry name" value="PIN domain-like"/>
    <property type="match status" value="1"/>
</dbReference>
<dbReference type="CDD" id="cd18692">
    <property type="entry name" value="PIN_VapC-like"/>
    <property type="match status" value="1"/>
</dbReference>
<evidence type="ECO:0000259" key="1">
    <source>
        <dbReference type="Pfam" id="PF01850"/>
    </source>
</evidence>
<gene>
    <name evidence="2" type="ORF">AD929_06470</name>
</gene>
<dbReference type="EMBL" id="LHZB01000110">
    <property type="protein sequence ID" value="KXV01359.1"/>
    <property type="molecule type" value="Genomic_DNA"/>
</dbReference>
<evidence type="ECO:0000313" key="2">
    <source>
        <dbReference type="EMBL" id="KXV01359.1"/>
    </source>
</evidence>
<name>A0A149QVL5_9PROT</name>
<dbReference type="Proteomes" id="UP000075573">
    <property type="component" value="Unassembled WGS sequence"/>
</dbReference>
<dbReference type="PATRIC" id="fig|442.7.peg.1267"/>